<feature type="non-terminal residue" evidence="2">
    <location>
        <position position="1"/>
    </location>
</feature>
<comment type="caution">
    <text evidence="2">The sequence shown here is derived from an EMBL/GenBank/DDBJ whole genome shotgun (WGS) entry which is preliminary data.</text>
</comment>
<dbReference type="GO" id="GO:0032259">
    <property type="term" value="P:methylation"/>
    <property type="evidence" value="ECO:0007669"/>
    <property type="project" value="UniProtKB-KW"/>
</dbReference>
<dbReference type="InterPro" id="IPR046885">
    <property type="entry name" value="MnmA-like_C"/>
</dbReference>
<organism evidence="2">
    <name type="scientific">human gut metagenome</name>
    <dbReference type="NCBI Taxonomy" id="408170"/>
    <lineage>
        <taxon>unclassified sequences</taxon>
        <taxon>metagenomes</taxon>
        <taxon>organismal metagenomes</taxon>
    </lineage>
</organism>
<feature type="domain" description="tRNA-specific 2-thiouridylase MnmA-like C-terminal" evidence="1">
    <location>
        <begin position="1"/>
        <end position="24"/>
    </location>
</feature>
<proteinExistence type="predicted"/>
<dbReference type="AlphaFoldDB" id="K1UIE9"/>
<keyword evidence="2" id="KW-0489">Methyltransferase</keyword>
<dbReference type="Pfam" id="PF20258">
    <property type="entry name" value="tRNA_Me_trans_C"/>
    <property type="match status" value="1"/>
</dbReference>
<accession>K1UIE9</accession>
<gene>
    <name evidence="2" type="ORF">LEA_02054</name>
</gene>
<dbReference type="Gene3D" id="2.40.30.10">
    <property type="entry name" value="Translation factors"/>
    <property type="match status" value="1"/>
</dbReference>
<evidence type="ECO:0000313" key="2">
    <source>
        <dbReference type="EMBL" id="EKC79804.1"/>
    </source>
</evidence>
<dbReference type="EC" id="2.1.1.61" evidence="2"/>
<protein>
    <submittedName>
        <fullName evidence="2">Protein containing tRNA methyl transferase-like domain protein</fullName>
        <ecNumber evidence="2">2.1.1.61</ecNumber>
    </submittedName>
</protein>
<dbReference type="EMBL" id="AJWY01001424">
    <property type="protein sequence ID" value="EKC79804.1"/>
    <property type="molecule type" value="Genomic_DNA"/>
</dbReference>
<sequence>QRAVTPGQAVVVYQGDLVVGGGTITEAIR</sequence>
<evidence type="ECO:0000259" key="1">
    <source>
        <dbReference type="Pfam" id="PF20258"/>
    </source>
</evidence>
<keyword evidence="2" id="KW-0808">Transferase</keyword>
<name>K1UIE9_9ZZZZ</name>
<dbReference type="GO" id="GO:0004808">
    <property type="term" value="F:tRNA (5-methylaminomethyl-2-thiouridylate)(34)-methyltransferase activity"/>
    <property type="evidence" value="ECO:0007669"/>
    <property type="project" value="UniProtKB-EC"/>
</dbReference>
<reference evidence="2" key="1">
    <citation type="journal article" date="2013" name="Environ. Microbiol.">
        <title>Microbiota from the distal guts of lean and obese adolescents exhibit partial functional redundancy besides clear differences in community structure.</title>
        <authorList>
            <person name="Ferrer M."/>
            <person name="Ruiz A."/>
            <person name="Lanza F."/>
            <person name="Haange S.B."/>
            <person name="Oberbach A."/>
            <person name="Till H."/>
            <person name="Bargiela R."/>
            <person name="Campoy C."/>
            <person name="Segura M.T."/>
            <person name="Richter M."/>
            <person name="von Bergen M."/>
            <person name="Seifert J."/>
            <person name="Suarez A."/>
        </authorList>
    </citation>
    <scope>NUCLEOTIDE SEQUENCE</scope>
</reference>